<evidence type="ECO:0000313" key="2">
    <source>
        <dbReference type="Proteomes" id="UP000789920"/>
    </source>
</evidence>
<reference evidence="1" key="1">
    <citation type="submission" date="2021-06" db="EMBL/GenBank/DDBJ databases">
        <authorList>
            <person name="Kallberg Y."/>
            <person name="Tangrot J."/>
            <person name="Rosling A."/>
        </authorList>
    </citation>
    <scope>NUCLEOTIDE SEQUENCE</scope>
    <source>
        <strain evidence="1">MA461A</strain>
    </source>
</reference>
<sequence>MGRVAGSIRGYSIATITKAGAQFIHDFEGTNPSGLGNQILDYRNTGYNAAEARQAYDNGTEVISYTSRGQTTDEVNPLIHSKDDLDIAHNIFNFIENAPEYMLIDISEEGENNLAAVFTAAANRAYDIFLNSLQTAPDLATLNHCSAMTNNLDYDKLTEGRNQATLQAAYATREAVLNPVNPGGGGGGGGGPYVPPVNPNPGNPGGFTAASQTQTSTNNNEQTTENQVPTSTPTSSSTTNPDSNSTGSSSGDSSAPGGGYSGSFGGGYSSSSSGTKKINRLEDTLAETPTLSPEEVEKNIQQLNEIEKVSTQLTNEPTNEILNPEKEEIQNKSINLQIELIKKIPDSEIVKARQIAYEIVIKYANQQGLTNYSYDKSQLEQLTTSAAIAQQVRQTIEQIQQQKLQRVRAVLVVATLGTAAWYLNKIPTSKGTKTPPKKNHKSYNPKNLGVKKFGGERVKSGNIILRQRGSKYELGKNVYFGKDYSIHAGIDGCVEYYKSRKNKTFDKKCLANLSRDNFRQHTEKFFPALQKILSKNGYSLKDIGEIYFTDLPGSQTGQRISLAFVLALQVLNPRIKIYHLNSLLFQ</sequence>
<feature type="non-terminal residue" evidence="1">
    <location>
        <position position="586"/>
    </location>
</feature>
<name>A0ACA9NNV5_9GLOM</name>
<protein>
    <submittedName>
        <fullName evidence="1">10458_t:CDS:1</fullName>
    </submittedName>
</protein>
<proteinExistence type="predicted"/>
<comment type="caution">
    <text evidence="1">The sequence shown here is derived from an EMBL/GenBank/DDBJ whole genome shotgun (WGS) entry which is preliminary data.</text>
</comment>
<dbReference type="Proteomes" id="UP000789920">
    <property type="component" value="Unassembled WGS sequence"/>
</dbReference>
<evidence type="ECO:0000313" key="1">
    <source>
        <dbReference type="EMBL" id="CAG8666986.1"/>
    </source>
</evidence>
<accession>A0ACA9NNV5</accession>
<gene>
    <name evidence="1" type="ORF">RPERSI_LOCUS8513</name>
</gene>
<dbReference type="EMBL" id="CAJVQC010015433">
    <property type="protein sequence ID" value="CAG8666986.1"/>
    <property type="molecule type" value="Genomic_DNA"/>
</dbReference>
<organism evidence="1 2">
    <name type="scientific">Racocetra persica</name>
    <dbReference type="NCBI Taxonomy" id="160502"/>
    <lineage>
        <taxon>Eukaryota</taxon>
        <taxon>Fungi</taxon>
        <taxon>Fungi incertae sedis</taxon>
        <taxon>Mucoromycota</taxon>
        <taxon>Glomeromycotina</taxon>
        <taxon>Glomeromycetes</taxon>
        <taxon>Diversisporales</taxon>
        <taxon>Gigasporaceae</taxon>
        <taxon>Racocetra</taxon>
    </lineage>
</organism>
<keyword evidence="2" id="KW-1185">Reference proteome</keyword>